<dbReference type="Gene3D" id="3.30.160.20">
    <property type="match status" value="1"/>
</dbReference>
<protein>
    <submittedName>
        <fullName evidence="4">Peptide chain release factor class I/class II</fullName>
    </submittedName>
</protein>
<evidence type="ECO:0000259" key="3">
    <source>
        <dbReference type="Pfam" id="PF00472"/>
    </source>
</evidence>
<dbReference type="EMBL" id="LR796380">
    <property type="protein sequence ID" value="CAB4140786.1"/>
    <property type="molecule type" value="Genomic_DNA"/>
</dbReference>
<evidence type="ECO:0000256" key="1">
    <source>
        <dbReference type="ARBA" id="ARBA00010835"/>
    </source>
</evidence>
<accession>A0A6J5M6K8</accession>
<dbReference type="Pfam" id="PF00472">
    <property type="entry name" value="RF-1"/>
    <property type="match status" value="1"/>
</dbReference>
<dbReference type="PANTHER" id="PTHR43804:SF7">
    <property type="entry name" value="LD18447P"/>
    <property type="match status" value="1"/>
</dbReference>
<evidence type="ECO:0000313" key="4">
    <source>
        <dbReference type="EMBL" id="CAB4140786.1"/>
    </source>
</evidence>
<organism evidence="4">
    <name type="scientific">uncultured Caudovirales phage</name>
    <dbReference type="NCBI Taxonomy" id="2100421"/>
    <lineage>
        <taxon>Viruses</taxon>
        <taxon>Duplodnaviria</taxon>
        <taxon>Heunggongvirae</taxon>
        <taxon>Uroviricota</taxon>
        <taxon>Caudoviricetes</taxon>
        <taxon>Peduoviridae</taxon>
        <taxon>Maltschvirus</taxon>
        <taxon>Maltschvirus maltsch</taxon>
    </lineage>
</organism>
<dbReference type="SUPFAM" id="SSF75620">
    <property type="entry name" value="Release factor"/>
    <property type="match status" value="1"/>
</dbReference>
<feature type="domain" description="Prokaryotic-type class I peptide chain release factors" evidence="3">
    <location>
        <begin position="12"/>
        <end position="70"/>
    </location>
</feature>
<evidence type="ECO:0000256" key="2">
    <source>
        <dbReference type="ARBA" id="ARBA00022481"/>
    </source>
</evidence>
<keyword evidence="2" id="KW-0488">Methylation</keyword>
<dbReference type="InterPro" id="IPR045853">
    <property type="entry name" value="Pep_chain_release_fac_I_sf"/>
</dbReference>
<sequence length="75" mass="8207">MMKDDDLKIELIYLQTGTTQRPGGQHAGSPASAVRVTHEPSGIMAQCGDLRSQHLNKMICVSMIEHALAKIDVDF</sequence>
<reference evidence="4" key="1">
    <citation type="submission" date="2020-04" db="EMBL/GenBank/DDBJ databases">
        <authorList>
            <person name="Chiriac C."/>
            <person name="Salcher M."/>
            <person name="Ghai R."/>
            <person name="Kavagutti S V."/>
        </authorList>
    </citation>
    <scope>NUCLEOTIDE SEQUENCE</scope>
</reference>
<dbReference type="PANTHER" id="PTHR43804">
    <property type="entry name" value="LD18447P"/>
    <property type="match status" value="1"/>
</dbReference>
<proteinExistence type="inferred from homology"/>
<name>A0A6J5M6K8_9CAUD</name>
<comment type="similarity">
    <text evidence="1">Belongs to the prokaryotic/mitochondrial release factor family.</text>
</comment>
<gene>
    <name evidence="4" type="ORF">UFOVP395_121</name>
</gene>
<dbReference type="InterPro" id="IPR050057">
    <property type="entry name" value="Prokaryotic/Mito_RF"/>
</dbReference>
<dbReference type="InterPro" id="IPR000352">
    <property type="entry name" value="Pep_chain_release_fac_I"/>
</dbReference>